<dbReference type="EMBL" id="QGKV02000832">
    <property type="protein sequence ID" value="KAF3544716.1"/>
    <property type="molecule type" value="Genomic_DNA"/>
</dbReference>
<organism evidence="1 2">
    <name type="scientific">Brassica cretica</name>
    <name type="common">Mustard</name>
    <dbReference type="NCBI Taxonomy" id="69181"/>
    <lineage>
        <taxon>Eukaryota</taxon>
        <taxon>Viridiplantae</taxon>
        <taxon>Streptophyta</taxon>
        <taxon>Embryophyta</taxon>
        <taxon>Tracheophyta</taxon>
        <taxon>Spermatophyta</taxon>
        <taxon>Magnoliopsida</taxon>
        <taxon>eudicotyledons</taxon>
        <taxon>Gunneridae</taxon>
        <taxon>Pentapetalae</taxon>
        <taxon>rosids</taxon>
        <taxon>malvids</taxon>
        <taxon>Brassicales</taxon>
        <taxon>Brassicaceae</taxon>
        <taxon>Brassiceae</taxon>
        <taxon>Brassica</taxon>
    </lineage>
</organism>
<gene>
    <name evidence="1" type="ORF">DY000_02007798</name>
</gene>
<protein>
    <submittedName>
        <fullName evidence="1">Uncharacterized protein</fullName>
    </submittedName>
</protein>
<accession>A0ABQ7BXZ2</accession>
<sequence>MQLLISCLSPVFQLSRANQERASIDAMARACLSPVFQLSRANQERASIDAMARASIDASSEKRYRADQ</sequence>
<reference evidence="1 2" key="1">
    <citation type="journal article" date="2020" name="BMC Genomics">
        <title>Intraspecific diversification of the crop wild relative Brassica cretica Lam. using demographic model selection.</title>
        <authorList>
            <person name="Kioukis A."/>
            <person name="Michalopoulou V.A."/>
            <person name="Briers L."/>
            <person name="Pirintsos S."/>
            <person name="Studholme D.J."/>
            <person name="Pavlidis P."/>
            <person name="Sarris P.F."/>
        </authorList>
    </citation>
    <scope>NUCLEOTIDE SEQUENCE [LARGE SCALE GENOMIC DNA]</scope>
    <source>
        <strain evidence="2">cv. PFS-1207/04</strain>
    </source>
</reference>
<proteinExistence type="predicted"/>
<evidence type="ECO:0000313" key="2">
    <source>
        <dbReference type="Proteomes" id="UP000266723"/>
    </source>
</evidence>
<evidence type="ECO:0000313" key="1">
    <source>
        <dbReference type="EMBL" id="KAF3544716.1"/>
    </source>
</evidence>
<comment type="caution">
    <text evidence="1">The sequence shown here is derived from an EMBL/GenBank/DDBJ whole genome shotgun (WGS) entry which is preliminary data.</text>
</comment>
<dbReference type="Proteomes" id="UP000266723">
    <property type="component" value="Unassembled WGS sequence"/>
</dbReference>
<keyword evidence="2" id="KW-1185">Reference proteome</keyword>
<name>A0ABQ7BXZ2_BRACR</name>